<proteinExistence type="predicted"/>
<dbReference type="InterPro" id="IPR006634">
    <property type="entry name" value="TLC-dom"/>
</dbReference>
<comment type="subcellular location">
    <subcellularLocation>
        <location evidence="1">Membrane</location>
        <topology evidence="1">Multi-pass membrane protein</topology>
    </subcellularLocation>
</comment>
<feature type="transmembrane region" description="Helical" evidence="6">
    <location>
        <begin position="229"/>
        <end position="252"/>
    </location>
</feature>
<feature type="transmembrane region" description="Helical" evidence="6">
    <location>
        <begin position="258"/>
        <end position="278"/>
    </location>
</feature>
<gene>
    <name evidence="8" type="ORF">BU26DRAFT_1095</name>
</gene>
<feature type="transmembrane region" description="Helical" evidence="6">
    <location>
        <begin position="362"/>
        <end position="383"/>
    </location>
</feature>
<dbReference type="InterPro" id="IPR050846">
    <property type="entry name" value="TLCD"/>
</dbReference>
<evidence type="ECO:0000256" key="3">
    <source>
        <dbReference type="ARBA" id="ARBA00022989"/>
    </source>
</evidence>
<evidence type="ECO:0000256" key="2">
    <source>
        <dbReference type="ARBA" id="ARBA00022692"/>
    </source>
</evidence>
<evidence type="ECO:0000256" key="4">
    <source>
        <dbReference type="ARBA" id="ARBA00023136"/>
    </source>
</evidence>
<dbReference type="Proteomes" id="UP000800094">
    <property type="component" value="Unassembled WGS sequence"/>
</dbReference>
<evidence type="ECO:0000259" key="7">
    <source>
        <dbReference type="PROSITE" id="PS50922"/>
    </source>
</evidence>
<dbReference type="PANTHER" id="PTHR13439">
    <property type="entry name" value="CT120 PROTEIN"/>
    <property type="match status" value="1"/>
</dbReference>
<feature type="transmembrane region" description="Helical" evidence="6">
    <location>
        <begin position="201"/>
        <end position="220"/>
    </location>
</feature>
<feature type="domain" description="TLC" evidence="7">
    <location>
        <begin position="159"/>
        <end position="395"/>
    </location>
</feature>
<sequence>MLCPGPPFVAPSRACDTPPFHSCQGSARVAASQLPSTSQTTTESSPGGQRFSCSPTLVNHAVTTGACLSLLPLPLSSPLFLLCTVHFWPLLTMRDPIPAPAPIVELTKPLAEKLSLSTLPNHAHEILIGFLWYHFILYYLSPTLSRAICPNIYNSFNKRTRLNWDIHWVSMIQALLINSAALYVIFTDAQRKEMDWKGRLWGYTPASGMVQGFAAGYFLWDLQISSQYIALSGVSALLHAVGALAVTCIGFRPFGNYYGLSFVLYELSTPFLNIHWFCDKLNLTGSKFQLFNGIGLLISFFACRLVWGTYQSILIYSDIYTALTTASSSPMRSLLDDSKCEGNVSGVGIRGPASCEVGELPMWLVTIYLIGNTSLSLLNFYWFSQMIKAVRKRFVPQQEAKANGYAKKSQ</sequence>
<keyword evidence="4 5" id="KW-0472">Membrane</keyword>
<dbReference type="GO" id="GO:0055088">
    <property type="term" value="P:lipid homeostasis"/>
    <property type="evidence" value="ECO:0007669"/>
    <property type="project" value="TreeGrafter"/>
</dbReference>
<organism evidence="8 9">
    <name type="scientific">Trematosphaeria pertusa</name>
    <dbReference type="NCBI Taxonomy" id="390896"/>
    <lineage>
        <taxon>Eukaryota</taxon>
        <taxon>Fungi</taxon>
        <taxon>Dikarya</taxon>
        <taxon>Ascomycota</taxon>
        <taxon>Pezizomycotina</taxon>
        <taxon>Dothideomycetes</taxon>
        <taxon>Pleosporomycetidae</taxon>
        <taxon>Pleosporales</taxon>
        <taxon>Massarineae</taxon>
        <taxon>Trematosphaeriaceae</taxon>
        <taxon>Trematosphaeria</taxon>
    </lineage>
</organism>
<dbReference type="PROSITE" id="PS50922">
    <property type="entry name" value="TLC"/>
    <property type="match status" value="1"/>
</dbReference>
<reference evidence="8" key="1">
    <citation type="journal article" date="2020" name="Stud. Mycol.">
        <title>101 Dothideomycetes genomes: a test case for predicting lifestyles and emergence of pathogens.</title>
        <authorList>
            <person name="Haridas S."/>
            <person name="Albert R."/>
            <person name="Binder M."/>
            <person name="Bloem J."/>
            <person name="Labutti K."/>
            <person name="Salamov A."/>
            <person name="Andreopoulos B."/>
            <person name="Baker S."/>
            <person name="Barry K."/>
            <person name="Bills G."/>
            <person name="Bluhm B."/>
            <person name="Cannon C."/>
            <person name="Castanera R."/>
            <person name="Culley D."/>
            <person name="Daum C."/>
            <person name="Ezra D."/>
            <person name="Gonzalez J."/>
            <person name="Henrissat B."/>
            <person name="Kuo A."/>
            <person name="Liang C."/>
            <person name="Lipzen A."/>
            <person name="Lutzoni F."/>
            <person name="Magnuson J."/>
            <person name="Mondo S."/>
            <person name="Nolan M."/>
            <person name="Ohm R."/>
            <person name="Pangilinan J."/>
            <person name="Park H.-J."/>
            <person name="Ramirez L."/>
            <person name="Alfaro M."/>
            <person name="Sun H."/>
            <person name="Tritt A."/>
            <person name="Yoshinaga Y."/>
            <person name="Zwiers L.-H."/>
            <person name="Turgeon B."/>
            <person name="Goodwin S."/>
            <person name="Spatafora J."/>
            <person name="Crous P."/>
            <person name="Grigoriev I."/>
        </authorList>
    </citation>
    <scope>NUCLEOTIDE SEQUENCE</scope>
    <source>
        <strain evidence="8">CBS 122368</strain>
    </source>
</reference>
<evidence type="ECO:0000256" key="6">
    <source>
        <dbReference type="SAM" id="Phobius"/>
    </source>
</evidence>
<evidence type="ECO:0000313" key="9">
    <source>
        <dbReference type="Proteomes" id="UP000800094"/>
    </source>
</evidence>
<dbReference type="GO" id="GO:0016020">
    <property type="term" value="C:membrane"/>
    <property type="evidence" value="ECO:0007669"/>
    <property type="project" value="UniProtKB-SubCell"/>
</dbReference>
<feature type="transmembrane region" description="Helical" evidence="6">
    <location>
        <begin position="166"/>
        <end position="186"/>
    </location>
</feature>
<evidence type="ECO:0000256" key="5">
    <source>
        <dbReference type="PROSITE-ProRule" id="PRU00205"/>
    </source>
</evidence>
<dbReference type="GeneID" id="54572706"/>
<evidence type="ECO:0000256" key="1">
    <source>
        <dbReference type="ARBA" id="ARBA00004141"/>
    </source>
</evidence>
<keyword evidence="3 6" id="KW-1133">Transmembrane helix</keyword>
<dbReference type="AlphaFoldDB" id="A0A6A6IY91"/>
<name>A0A6A6IY91_9PLEO</name>
<feature type="transmembrane region" description="Helical" evidence="6">
    <location>
        <begin position="126"/>
        <end position="145"/>
    </location>
</feature>
<keyword evidence="9" id="KW-1185">Reference proteome</keyword>
<accession>A0A6A6IY91</accession>
<dbReference type="RefSeq" id="XP_033690519.1">
    <property type="nucleotide sequence ID" value="XM_033819376.1"/>
</dbReference>
<keyword evidence="2 5" id="KW-0812">Transmembrane</keyword>
<dbReference type="SMART" id="SM00724">
    <property type="entry name" value="TLC"/>
    <property type="match status" value="1"/>
</dbReference>
<dbReference type="EMBL" id="ML987189">
    <property type="protein sequence ID" value="KAF2255515.1"/>
    <property type="molecule type" value="Genomic_DNA"/>
</dbReference>
<dbReference type="PANTHER" id="PTHR13439:SF0">
    <property type="entry name" value="TOPOISOMERASE I DAMAGE AFFECTED PROTEIN 4"/>
    <property type="match status" value="1"/>
</dbReference>
<feature type="transmembrane region" description="Helical" evidence="6">
    <location>
        <begin position="290"/>
        <end position="307"/>
    </location>
</feature>
<protein>
    <submittedName>
        <fullName evidence="8">DUF887-domain-containing protein</fullName>
    </submittedName>
</protein>
<dbReference type="OrthoDB" id="10266980at2759"/>
<dbReference type="Pfam" id="PF03798">
    <property type="entry name" value="TRAM_LAG1_CLN8"/>
    <property type="match status" value="1"/>
</dbReference>
<evidence type="ECO:0000313" key="8">
    <source>
        <dbReference type="EMBL" id="KAF2255515.1"/>
    </source>
</evidence>
<dbReference type="GO" id="GO:0005783">
    <property type="term" value="C:endoplasmic reticulum"/>
    <property type="evidence" value="ECO:0007669"/>
    <property type="project" value="TreeGrafter"/>
</dbReference>